<keyword evidence="1" id="KW-0812">Transmembrane</keyword>
<dbReference type="InterPro" id="IPR044824">
    <property type="entry name" value="MAIN-like"/>
</dbReference>
<feature type="transmembrane region" description="Helical" evidence="1">
    <location>
        <begin position="53"/>
        <end position="77"/>
    </location>
</feature>
<dbReference type="GO" id="GO:0010073">
    <property type="term" value="P:meristem maintenance"/>
    <property type="evidence" value="ECO:0007669"/>
    <property type="project" value="InterPro"/>
</dbReference>
<dbReference type="InterPro" id="IPR019557">
    <property type="entry name" value="AminoTfrase-like_pln_mobile"/>
</dbReference>
<name>A0A151R233_CAJCA</name>
<dbReference type="PANTHER" id="PTHR46033">
    <property type="entry name" value="PROTEIN MAIN-LIKE 2"/>
    <property type="match status" value="1"/>
</dbReference>
<dbReference type="Proteomes" id="UP000075243">
    <property type="component" value="Unassembled WGS sequence"/>
</dbReference>
<feature type="non-terminal residue" evidence="3">
    <location>
        <position position="1"/>
    </location>
</feature>
<gene>
    <name evidence="3" type="ORF">KK1_042212</name>
</gene>
<evidence type="ECO:0000259" key="2">
    <source>
        <dbReference type="Pfam" id="PF10536"/>
    </source>
</evidence>
<proteinExistence type="predicted"/>
<keyword evidence="4" id="KW-1185">Reference proteome</keyword>
<keyword evidence="1" id="KW-0472">Membrane</keyword>
<dbReference type="EMBL" id="KQ484185">
    <property type="protein sequence ID" value="KYP36658.1"/>
    <property type="molecule type" value="Genomic_DNA"/>
</dbReference>
<evidence type="ECO:0000313" key="4">
    <source>
        <dbReference type="Proteomes" id="UP000075243"/>
    </source>
</evidence>
<dbReference type="AlphaFoldDB" id="A0A151R233"/>
<reference evidence="3" key="1">
    <citation type="journal article" date="2012" name="Nat. Biotechnol.">
        <title>Draft genome sequence of pigeonpea (Cajanus cajan), an orphan legume crop of resource-poor farmers.</title>
        <authorList>
            <person name="Varshney R.K."/>
            <person name="Chen W."/>
            <person name="Li Y."/>
            <person name="Bharti A.K."/>
            <person name="Saxena R.K."/>
            <person name="Schlueter J.A."/>
            <person name="Donoghue M.T."/>
            <person name="Azam S."/>
            <person name="Fan G."/>
            <person name="Whaley A.M."/>
            <person name="Farmer A.D."/>
            <person name="Sheridan J."/>
            <person name="Iwata A."/>
            <person name="Tuteja R."/>
            <person name="Penmetsa R.V."/>
            <person name="Wu W."/>
            <person name="Upadhyaya H.D."/>
            <person name="Yang S.P."/>
            <person name="Shah T."/>
            <person name="Saxena K.B."/>
            <person name="Michael T."/>
            <person name="McCombie W.R."/>
            <person name="Yang B."/>
            <person name="Zhang G."/>
            <person name="Yang H."/>
            <person name="Wang J."/>
            <person name="Spillane C."/>
            <person name="Cook D.R."/>
            <person name="May G.D."/>
            <person name="Xu X."/>
            <person name="Jackson S.A."/>
        </authorList>
    </citation>
    <scope>NUCLEOTIDE SEQUENCE [LARGE SCALE GENOMIC DNA]</scope>
</reference>
<dbReference type="PANTHER" id="PTHR46033:SF8">
    <property type="entry name" value="PROTEIN MAINTENANCE OF MERISTEMS-LIKE"/>
    <property type="match status" value="1"/>
</dbReference>
<accession>A0A151R233</accession>
<protein>
    <recommendedName>
        <fullName evidence="2">Aminotransferase-like plant mobile domain-containing protein</fullName>
    </recommendedName>
</protein>
<dbReference type="Gramene" id="C.cajan_39533.t">
    <property type="protein sequence ID" value="C.cajan_39533.t"/>
    <property type="gene ID" value="C.cajan_39533"/>
</dbReference>
<organism evidence="3 4">
    <name type="scientific">Cajanus cajan</name>
    <name type="common">Pigeon pea</name>
    <name type="synonym">Cajanus indicus</name>
    <dbReference type="NCBI Taxonomy" id="3821"/>
    <lineage>
        <taxon>Eukaryota</taxon>
        <taxon>Viridiplantae</taxon>
        <taxon>Streptophyta</taxon>
        <taxon>Embryophyta</taxon>
        <taxon>Tracheophyta</taxon>
        <taxon>Spermatophyta</taxon>
        <taxon>Magnoliopsida</taxon>
        <taxon>eudicotyledons</taxon>
        <taxon>Gunneridae</taxon>
        <taxon>Pentapetalae</taxon>
        <taxon>rosids</taxon>
        <taxon>fabids</taxon>
        <taxon>Fabales</taxon>
        <taxon>Fabaceae</taxon>
        <taxon>Papilionoideae</taxon>
        <taxon>50 kb inversion clade</taxon>
        <taxon>NPAAA clade</taxon>
        <taxon>indigoferoid/millettioid clade</taxon>
        <taxon>Phaseoleae</taxon>
        <taxon>Cajanus</taxon>
    </lineage>
</organism>
<keyword evidence="1" id="KW-1133">Transmembrane helix</keyword>
<sequence>ILALVERWRPETHSFYMTFEECTITLEDVSQYFFDVSMHVHSMQQMERYVRTYILIAITLGYAFLGQFFNSSTYLIFGSSLLAHLYKELCFATNYDNKEISRACVLLQLWTWCQMSYFVPLTASLNIVGIPLGER</sequence>
<feature type="domain" description="Aminotransferase-like plant mobile" evidence="2">
    <location>
        <begin position="1"/>
        <end position="30"/>
    </location>
</feature>
<dbReference type="Pfam" id="PF10536">
    <property type="entry name" value="PMD"/>
    <property type="match status" value="1"/>
</dbReference>
<evidence type="ECO:0000313" key="3">
    <source>
        <dbReference type="EMBL" id="KYP36658.1"/>
    </source>
</evidence>
<evidence type="ECO:0000256" key="1">
    <source>
        <dbReference type="SAM" id="Phobius"/>
    </source>
</evidence>
<dbReference type="OMA" id="MERYVRT"/>